<name>A0A1T5IJ98_9FIRM</name>
<evidence type="ECO:0000256" key="7">
    <source>
        <dbReference type="ARBA" id="ARBA00048258"/>
    </source>
</evidence>
<evidence type="ECO:0000256" key="8">
    <source>
        <dbReference type="HAMAP-Rule" id="MF_00158"/>
    </source>
</evidence>
<dbReference type="EMBL" id="FUZT01000001">
    <property type="protein sequence ID" value="SKC39102.1"/>
    <property type="molecule type" value="Genomic_DNA"/>
</dbReference>
<dbReference type="InterPro" id="IPR014729">
    <property type="entry name" value="Rossmann-like_a/b/a_fold"/>
</dbReference>
<feature type="binding site" evidence="8">
    <location>
        <begin position="185"/>
        <end position="188"/>
    </location>
    <ligand>
        <name>ATP</name>
        <dbReference type="ChEBI" id="CHEBI:30616"/>
    </ligand>
</feature>
<dbReference type="SUPFAM" id="SSF52374">
    <property type="entry name" value="Nucleotidylyl transferase"/>
    <property type="match status" value="1"/>
</dbReference>
<dbReference type="FunFam" id="3.40.50.620:FF:000013">
    <property type="entry name" value="Pantothenate synthetase"/>
    <property type="match status" value="1"/>
</dbReference>
<feature type="binding site" evidence="8">
    <location>
        <position position="61"/>
    </location>
    <ligand>
        <name>(R)-pantoate</name>
        <dbReference type="ChEBI" id="CHEBI:15980"/>
    </ligand>
</feature>
<dbReference type="RefSeq" id="WP_079489000.1">
    <property type="nucleotide sequence ID" value="NZ_FUZT01000001.1"/>
</dbReference>
<protein>
    <recommendedName>
        <fullName evidence="8">Pantothenate synthetase</fullName>
        <shortName evidence="8">PS</shortName>
        <ecNumber evidence="8">6.3.2.1</ecNumber>
    </recommendedName>
    <alternativeName>
        <fullName evidence="8">Pantoate--beta-alanine ligase</fullName>
    </alternativeName>
    <alternativeName>
        <fullName evidence="8">Pantoate-activating enzyme</fullName>
    </alternativeName>
</protein>
<feature type="binding site" evidence="8">
    <location>
        <position position="177"/>
    </location>
    <ligand>
        <name>ATP</name>
        <dbReference type="ChEBI" id="CHEBI:30616"/>
    </ligand>
</feature>
<dbReference type="STRING" id="36842.SAMN02194393_00436"/>
<dbReference type="GO" id="GO:0005524">
    <property type="term" value="F:ATP binding"/>
    <property type="evidence" value="ECO:0007669"/>
    <property type="project" value="UniProtKB-KW"/>
</dbReference>
<sequence>MKILNSIKDVRAEIKQARKNSKSIGMVPTMGYLHEGHLSLVKRAREENNIVIVSIFVNPTQFGPDEDYVAYPRDIERDSRLVEGEGADIVFAPEVNEMYPDGCSTYVEVEGNITKKLCGASRPGHFKGVTTIVTKLFNIITPDRAYFGQKDAQQVAVIEKMVKDLCFDIEIVPCPIIREEDGLAKSSRNMYLNEKERKAATILSKALFNVKEIIGKGEINPSKIEKFIVDTINTEALTDIDYVEIVNARTLESIRKIKGDVLIALAVKIGKARLIDNIRLEA</sequence>
<dbReference type="FunFam" id="3.30.1300.10:FF:000001">
    <property type="entry name" value="Pantothenate synthetase"/>
    <property type="match status" value="1"/>
</dbReference>
<dbReference type="UniPathway" id="UPA00028">
    <property type="reaction ID" value="UER00005"/>
</dbReference>
<evidence type="ECO:0000313" key="10">
    <source>
        <dbReference type="Proteomes" id="UP000190285"/>
    </source>
</evidence>
<dbReference type="NCBIfam" id="TIGR00018">
    <property type="entry name" value="panC"/>
    <property type="match status" value="1"/>
</dbReference>
<keyword evidence="4 8" id="KW-0566">Pantothenate biosynthesis</keyword>
<dbReference type="InterPro" id="IPR004821">
    <property type="entry name" value="Cyt_trans-like"/>
</dbReference>
<keyword evidence="6 8" id="KW-0067">ATP-binding</keyword>
<feature type="binding site" evidence="8">
    <location>
        <begin position="148"/>
        <end position="151"/>
    </location>
    <ligand>
        <name>ATP</name>
        <dbReference type="ChEBI" id="CHEBI:30616"/>
    </ligand>
</feature>
<comment type="similarity">
    <text evidence="2 8">Belongs to the pantothenate synthetase family.</text>
</comment>
<dbReference type="Pfam" id="PF02569">
    <property type="entry name" value="Pantoate_ligase"/>
    <property type="match status" value="1"/>
</dbReference>
<evidence type="ECO:0000256" key="1">
    <source>
        <dbReference type="ARBA" id="ARBA00004990"/>
    </source>
</evidence>
<accession>A0A1T5IJ98</accession>
<gene>
    <name evidence="8" type="primary">panC</name>
    <name evidence="9" type="ORF">SAMN02194393_00436</name>
</gene>
<evidence type="ECO:0000256" key="6">
    <source>
        <dbReference type="ARBA" id="ARBA00022840"/>
    </source>
</evidence>
<dbReference type="NCBIfam" id="TIGR00125">
    <property type="entry name" value="cyt_tran_rel"/>
    <property type="match status" value="1"/>
</dbReference>
<dbReference type="EC" id="6.3.2.1" evidence="8"/>
<feature type="active site" description="Proton donor" evidence="8">
    <location>
        <position position="37"/>
    </location>
</feature>
<dbReference type="Gene3D" id="3.30.1300.10">
    <property type="entry name" value="Pantoate-beta-alanine ligase, C-terminal domain"/>
    <property type="match status" value="1"/>
</dbReference>
<dbReference type="PANTHER" id="PTHR21299:SF1">
    <property type="entry name" value="PANTOATE--BETA-ALANINE LIGASE"/>
    <property type="match status" value="1"/>
</dbReference>
<comment type="function">
    <text evidence="8">Catalyzes the condensation of pantoate with beta-alanine in an ATP-dependent reaction via a pantoyl-adenylate intermediate.</text>
</comment>
<dbReference type="OrthoDB" id="9773087at2"/>
<keyword evidence="3 8" id="KW-0436">Ligase</keyword>
<dbReference type="CDD" id="cd00560">
    <property type="entry name" value="PanC"/>
    <property type="match status" value="1"/>
</dbReference>
<feature type="binding site" evidence="8">
    <location>
        <position position="154"/>
    </location>
    <ligand>
        <name>(R)-pantoate</name>
        <dbReference type="ChEBI" id="CHEBI:15980"/>
    </ligand>
</feature>
<proteinExistence type="inferred from homology"/>
<feature type="binding site" evidence="8">
    <location>
        <position position="61"/>
    </location>
    <ligand>
        <name>beta-alanine</name>
        <dbReference type="ChEBI" id="CHEBI:57966"/>
    </ligand>
</feature>
<comment type="miscellaneous">
    <text evidence="8">The reaction proceeds by a bi uni uni bi ping pong mechanism.</text>
</comment>
<keyword evidence="8" id="KW-0963">Cytoplasm</keyword>
<evidence type="ECO:0000256" key="2">
    <source>
        <dbReference type="ARBA" id="ARBA00009256"/>
    </source>
</evidence>
<comment type="subunit">
    <text evidence="8">Homodimer.</text>
</comment>
<comment type="pathway">
    <text evidence="1 8">Cofactor biosynthesis; (R)-pantothenate biosynthesis; (R)-pantothenate from (R)-pantoate and beta-alanine: step 1/1.</text>
</comment>
<dbReference type="PANTHER" id="PTHR21299">
    <property type="entry name" value="CYTIDYLATE KINASE/PANTOATE-BETA-ALANINE LIGASE"/>
    <property type="match status" value="1"/>
</dbReference>
<dbReference type="GO" id="GO:0004592">
    <property type="term" value="F:pantoate-beta-alanine ligase activity"/>
    <property type="evidence" value="ECO:0007669"/>
    <property type="project" value="UniProtKB-UniRule"/>
</dbReference>
<comment type="catalytic activity">
    <reaction evidence="7 8">
        <text>(R)-pantoate + beta-alanine + ATP = (R)-pantothenate + AMP + diphosphate + H(+)</text>
        <dbReference type="Rhea" id="RHEA:10912"/>
        <dbReference type="ChEBI" id="CHEBI:15378"/>
        <dbReference type="ChEBI" id="CHEBI:15980"/>
        <dbReference type="ChEBI" id="CHEBI:29032"/>
        <dbReference type="ChEBI" id="CHEBI:30616"/>
        <dbReference type="ChEBI" id="CHEBI:33019"/>
        <dbReference type="ChEBI" id="CHEBI:57966"/>
        <dbReference type="ChEBI" id="CHEBI:456215"/>
        <dbReference type="EC" id="6.3.2.1"/>
    </reaction>
</comment>
<dbReference type="GO" id="GO:0005829">
    <property type="term" value="C:cytosol"/>
    <property type="evidence" value="ECO:0007669"/>
    <property type="project" value="TreeGrafter"/>
</dbReference>
<dbReference type="AlphaFoldDB" id="A0A1T5IJ98"/>
<keyword evidence="10" id="KW-1185">Reference proteome</keyword>
<dbReference type="HAMAP" id="MF_00158">
    <property type="entry name" value="PanC"/>
    <property type="match status" value="1"/>
</dbReference>
<dbReference type="Proteomes" id="UP000190285">
    <property type="component" value="Unassembled WGS sequence"/>
</dbReference>
<dbReference type="GO" id="GO:0015940">
    <property type="term" value="P:pantothenate biosynthetic process"/>
    <property type="evidence" value="ECO:0007669"/>
    <property type="project" value="UniProtKB-UniRule"/>
</dbReference>
<evidence type="ECO:0000313" key="9">
    <source>
        <dbReference type="EMBL" id="SKC39102.1"/>
    </source>
</evidence>
<comment type="subcellular location">
    <subcellularLocation>
        <location evidence="8">Cytoplasm</location>
    </subcellularLocation>
</comment>
<dbReference type="Gene3D" id="3.40.50.620">
    <property type="entry name" value="HUPs"/>
    <property type="match status" value="1"/>
</dbReference>
<keyword evidence="5 8" id="KW-0547">Nucleotide-binding</keyword>
<dbReference type="InterPro" id="IPR003721">
    <property type="entry name" value="Pantoate_ligase"/>
</dbReference>
<evidence type="ECO:0000256" key="3">
    <source>
        <dbReference type="ARBA" id="ARBA00022598"/>
    </source>
</evidence>
<evidence type="ECO:0000256" key="5">
    <source>
        <dbReference type="ARBA" id="ARBA00022741"/>
    </source>
</evidence>
<organism evidence="9 10">
    <name type="scientific">Maledivibacter halophilus</name>
    <dbReference type="NCBI Taxonomy" id="36842"/>
    <lineage>
        <taxon>Bacteria</taxon>
        <taxon>Bacillati</taxon>
        <taxon>Bacillota</taxon>
        <taxon>Clostridia</taxon>
        <taxon>Peptostreptococcales</taxon>
        <taxon>Caminicellaceae</taxon>
        <taxon>Maledivibacter</taxon>
    </lineage>
</organism>
<feature type="binding site" evidence="8">
    <location>
        <begin position="30"/>
        <end position="37"/>
    </location>
    <ligand>
        <name>ATP</name>
        <dbReference type="ChEBI" id="CHEBI:30616"/>
    </ligand>
</feature>
<reference evidence="9 10" key="1">
    <citation type="submission" date="2017-02" db="EMBL/GenBank/DDBJ databases">
        <authorList>
            <person name="Peterson S.W."/>
        </authorList>
    </citation>
    <scope>NUCLEOTIDE SEQUENCE [LARGE SCALE GENOMIC DNA]</scope>
    <source>
        <strain evidence="9 10">M1</strain>
    </source>
</reference>
<evidence type="ECO:0000256" key="4">
    <source>
        <dbReference type="ARBA" id="ARBA00022655"/>
    </source>
</evidence>
<dbReference type="InterPro" id="IPR042176">
    <property type="entry name" value="Pantoate_ligase_C"/>
</dbReference>